<comment type="caution">
    <text evidence="2">The sequence shown here is derived from an EMBL/GenBank/DDBJ whole genome shotgun (WGS) entry which is preliminary data.</text>
</comment>
<protein>
    <submittedName>
        <fullName evidence="2">Uncharacterized protein</fullName>
    </submittedName>
</protein>
<accession>A0A5C7IDH7</accession>
<proteinExistence type="predicted"/>
<dbReference type="Proteomes" id="UP000323000">
    <property type="component" value="Chromosome 3"/>
</dbReference>
<evidence type="ECO:0000313" key="3">
    <source>
        <dbReference type="Proteomes" id="UP000323000"/>
    </source>
</evidence>
<dbReference type="AlphaFoldDB" id="A0A5C7IDH7"/>
<dbReference type="GO" id="GO:0006952">
    <property type="term" value="P:defense response"/>
    <property type="evidence" value="ECO:0007669"/>
    <property type="project" value="UniProtKB-KW"/>
</dbReference>
<keyword evidence="3" id="KW-1185">Reference proteome</keyword>
<gene>
    <name evidence="2" type="ORF">EZV62_008370</name>
</gene>
<evidence type="ECO:0000256" key="1">
    <source>
        <dbReference type="ARBA" id="ARBA00022821"/>
    </source>
</evidence>
<dbReference type="InterPro" id="IPR032675">
    <property type="entry name" value="LRR_dom_sf"/>
</dbReference>
<dbReference type="EMBL" id="VAHF01000003">
    <property type="protein sequence ID" value="TXG67095.1"/>
    <property type="molecule type" value="Genomic_DNA"/>
</dbReference>
<reference evidence="3" key="1">
    <citation type="journal article" date="2019" name="Gigascience">
        <title>De novo genome assembly of the endangered Acer yangbiense, a plant species with extremely small populations endemic to Yunnan Province, China.</title>
        <authorList>
            <person name="Yang J."/>
            <person name="Wariss H.M."/>
            <person name="Tao L."/>
            <person name="Zhang R."/>
            <person name="Yun Q."/>
            <person name="Hollingsworth P."/>
            <person name="Dao Z."/>
            <person name="Luo G."/>
            <person name="Guo H."/>
            <person name="Ma Y."/>
            <person name="Sun W."/>
        </authorList>
    </citation>
    <scope>NUCLEOTIDE SEQUENCE [LARGE SCALE GENOMIC DNA]</scope>
    <source>
        <strain evidence="3">cv. Malutang</strain>
    </source>
</reference>
<dbReference type="PANTHER" id="PTHR36766:SF40">
    <property type="entry name" value="DISEASE RESISTANCE PROTEIN RGA3"/>
    <property type="match status" value="1"/>
</dbReference>
<dbReference type="SUPFAM" id="SSF52058">
    <property type="entry name" value="L domain-like"/>
    <property type="match status" value="2"/>
</dbReference>
<organism evidence="2 3">
    <name type="scientific">Acer yangbiense</name>
    <dbReference type="NCBI Taxonomy" id="1000413"/>
    <lineage>
        <taxon>Eukaryota</taxon>
        <taxon>Viridiplantae</taxon>
        <taxon>Streptophyta</taxon>
        <taxon>Embryophyta</taxon>
        <taxon>Tracheophyta</taxon>
        <taxon>Spermatophyta</taxon>
        <taxon>Magnoliopsida</taxon>
        <taxon>eudicotyledons</taxon>
        <taxon>Gunneridae</taxon>
        <taxon>Pentapetalae</taxon>
        <taxon>rosids</taxon>
        <taxon>malvids</taxon>
        <taxon>Sapindales</taxon>
        <taxon>Sapindaceae</taxon>
        <taxon>Hippocastanoideae</taxon>
        <taxon>Acereae</taxon>
        <taxon>Acer</taxon>
    </lineage>
</organism>
<keyword evidence="1" id="KW-0611">Plant defense</keyword>
<evidence type="ECO:0000313" key="2">
    <source>
        <dbReference type="EMBL" id="TXG67095.1"/>
    </source>
</evidence>
<dbReference type="OrthoDB" id="1928346at2759"/>
<sequence length="526" mass="58786">MIKQDNGNISTSHLEDLYVQDCPSLTCVLSIHQLSATLVHLCIKKCSKLTNLSLPTVVKYLEIEECSELTTLLPRDKLPGKLGSLKISRCPKLESIAERFHNNNALYKIWIEGCEKLKSIPDGLHTLSSLSDIRISYCENLVSFPEGGFPDTDTYLSVEIKACSKLTNLSLPRTQLPEKLASLKISWCPKLESIAERFHNNNALYKIWIEGCEKLKSIPDGLHTLKSLSDICISYCENLVSFPEGGFPDTNTNLSVEIKACSQLKNLSLPTVLQYLEIEECSELTALLPRDKLPEKLASLKISWCPKLESIADRFHNNSALYEIWIAGCEKLKSIPDGLHTLSSLSDIRISYCANLVSFPEGGFPDTNLRVEIKACEKLKALPQVHTLTSLQQLSLWDCPSLSFPAQGLPTNLESLAIQGHKLYEKLEEVGLQNITSLGNLSICGLPDILSFRVEEIRISLPPNLTHLYIGHFSNLKDLSSMGLEKLTYLQWLSVHNCPHLKSLPSLPSSLLEKHIKECPLLEEKK</sequence>
<dbReference type="Gene3D" id="3.80.10.10">
    <property type="entry name" value="Ribonuclease Inhibitor"/>
    <property type="match status" value="4"/>
</dbReference>
<name>A0A5C7IDH7_9ROSI</name>
<dbReference type="PANTHER" id="PTHR36766">
    <property type="entry name" value="PLANT BROAD-SPECTRUM MILDEW RESISTANCE PROTEIN RPW8"/>
    <property type="match status" value="1"/>
</dbReference>